<comment type="caution">
    <text evidence="1">The sequence shown here is derived from an EMBL/GenBank/DDBJ whole genome shotgun (WGS) entry which is preliminary data.</text>
</comment>
<sequence length="109" mass="13013">MKQVRKYANPAHRHIQSNRAMAITVPTLTPLRREWHDLRFGRDLIWSDGRYRLRDYKLRKTRHRVGRETYPGSVHPSVQHFVDARLLQDDDDKYLETLRKAVMAAFRAS</sequence>
<dbReference type="AlphaFoldDB" id="A0AAW7XWB8"/>
<dbReference type="RefSeq" id="WP_303495000.1">
    <property type="nucleotide sequence ID" value="NZ_JAUOPJ010000015.1"/>
</dbReference>
<reference evidence="1" key="1">
    <citation type="submission" date="2023-07" db="EMBL/GenBank/DDBJ databases">
        <title>Genome content predicts the carbon catabolic preferences of heterotrophic bacteria.</title>
        <authorList>
            <person name="Gralka M."/>
        </authorList>
    </citation>
    <scope>NUCLEOTIDE SEQUENCE</scope>
    <source>
        <strain evidence="1">I2M02</strain>
    </source>
</reference>
<evidence type="ECO:0000313" key="2">
    <source>
        <dbReference type="Proteomes" id="UP001169823"/>
    </source>
</evidence>
<gene>
    <name evidence="1" type="ORF">Q4494_15910</name>
</gene>
<accession>A0AAW7XWB8</accession>
<name>A0AAW7XWB8_9RHOB</name>
<proteinExistence type="predicted"/>
<organism evidence="1 2">
    <name type="scientific">Celeribacter halophilus</name>
    <dbReference type="NCBI Taxonomy" id="576117"/>
    <lineage>
        <taxon>Bacteria</taxon>
        <taxon>Pseudomonadati</taxon>
        <taxon>Pseudomonadota</taxon>
        <taxon>Alphaproteobacteria</taxon>
        <taxon>Rhodobacterales</taxon>
        <taxon>Roseobacteraceae</taxon>
        <taxon>Celeribacter</taxon>
    </lineage>
</organism>
<evidence type="ECO:0000313" key="1">
    <source>
        <dbReference type="EMBL" id="MDO6458571.1"/>
    </source>
</evidence>
<dbReference type="Proteomes" id="UP001169823">
    <property type="component" value="Unassembled WGS sequence"/>
</dbReference>
<protein>
    <submittedName>
        <fullName evidence="1">Uncharacterized protein</fullName>
    </submittedName>
</protein>
<dbReference type="EMBL" id="JAUOPJ010000015">
    <property type="protein sequence ID" value="MDO6458571.1"/>
    <property type="molecule type" value="Genomic_DNA"/>
</dbReference>